<dbReference type="EMBL" id="BGZK01000316">
    <property type="protein sequence ID" value="GBP36237.1"/>
    <property type="molecule type" value="Genomic_DNA"/>
</dbReference>
<comment type="caution">
    <text evidence="2">The sequence shown here is derived from an EMBL/GenBank/DDBJ whole genome shotgun (WGS) entry which is preliminary data.</text>
</comment>
<evidence type="ECO:0000313" key="3">
    <source>
        <dbReference type="Proteomes" id="UP000299102"/>
    </source>
</evidence>
<evidence type="ECO:0000313" key="2">
    <source>
        <dbReference type="EMBL" id="GBP36237.1"/>
    </source>
</evidence>
<sequence>MRTTVLIGGRDAIALRSGIKIRILKFAGRSSRLARSMRKNDGGGRAAPPPAAGGADGRFRLARRAHVRGGGAGRKGCGRAVICGLENSLIELGTDSGFWLI</sequence>
<dbReference type="Proteomes" id="UP000299102">
    <property type="component" value="Unassembled WGS sequence"/>
</dbReference>
<organism evidence="2 3">
    <name type="scientific">Eumeta variegata</name>
    <name type="common">Bagworm moth</name>
    <name type="synonym">Eumeta japonica</name>
    <dbReference type="NCBI Taxonomy" id="151549"/>
    <lineage>
        <taxon>Eukaryota</taxon>
        <taxon>Metazoa</taxon>
        <taxon>Ecdysozoa</taxon>
        <taxon>Arthropoda</taxon>
        <taxon>Hexapoda</taxon>
        <taxon>Insecta</taxon>
        <taxon>Pterygota</taxon>
        <taxon>Neoptera</taxon>
        <taxon>Endopterygota</taxon>
        <taxon>Lepidoptera</taxon>
        <taxon>Glossata</taxon>
        <taxon>Ditrysia</taxon>
        <taxon>Tineoidea</taxon>
        <taxon>Psychidae</taxon>
        <taxon>Oiketicinae</taxon>
        <taxon>Eumeta</taxon>
    </lineage>
</organism>
<proteinExistence type="predicted"/>
<reference evidence="2 3" key="1">
    <citation type="journal article" date="2019" name="Commun. Biol.">
        <title>The bagworm genome reveals a unique fibroin gene that provides high tensile strength.</title>
        <authorList>
            <person name="Kono N."/>
            <person name="Nakamura H."/>
            <person name="Ohtoshi R."/>
            <person name="Tomita M."/>
            <person name="Numata K."/>
            <person name="Arakawa K."/>
        </authorList>
    </citation>
    <scope>NUCLEOTIDE SEQUENCE [LARGE SCALE GENOMIC DNA]</scope>
</reference>
<evidence type="ECO:0000256" key="1">
    <source>
        <dbReference type="SAM" id="MobiDB-lite"/>
    </source>
</evidence>
<name>A0A4C1VD89_EUMVA</name>
<dbReference type="AlphaFoldDB" id="A0A4C1VD89"/>
<gene>
    <name evidence="2" type="ORF">EVAR_85484_1</name>
</gene>
<accession>A0A4C1VD89</accession>
<keyword evidence="3" id="KW-1185">Reference proteome</keyword>
<feature type="region of interest" description="Disordered" evidence="1">
    <location>
        <begin position="35"/>
        <end position="56"/>
    </location>
</feature>
<protein>
    <submittedName>
        <fullName evidence="2">Uncharacterized protein</fullName>
    </submittedName>
</protein>